<dbReference type="GO" id="GO:0015074">
    <property type="term" value="P:DNA integration"/>
    <property type="evidence" value="ECO:0007669"/>
    <property type="project" value="UniProtKB-KW"/>
</dbReference>
<evidence type="ECO:0000256" key="7">
    <source>
        <dbReference type="ARBA" id="ARBA00022759"/>
    </source>
</evidence>
<dbReference type="InterPro" id="IPR043502">
    <property type="entry name" value="DNA/RNA_pol_sf"/>
</dbReference>
<evidence type="ECO:0000256" key="6">
    <source>
        <dbReference type="ARBA" id="ARBA00022750"/>
    </source>
</evidence>
<keyword evidence="3" id="KW-0548">Nucleotidyltransferase</keyword>
<dbReference type="CDD" id="cd01647">
    <property type="entry name" value="RT_LTR"/>
    <property type="match status" value="1"/>
</dbReference>
<reference evidence="21" key="1">
    <citation type="submission" date="2002-01" db="EMBL/GenBank/DDBJ databases">
        <authorList>
            <person name="Llaca V."/>
            <person name="Linton E.W."/>
            <person name="Young S."/>
            <person name="Kovchok S."/>
            <person name="Messing J."/>
        </authorList>
    </citation>
    <scope>NUCLEOTIDE SEQUENCE</scope>
</reference>
<dbReference type="Gene3D" id="3.30.70.270">
    <property type="match status" value="2"/>
</dbReference>
<dbReference type="EMBL" id="AF466646">
    <property type="protein sequence ID" value="AAL75999.1"/>
    <property type="molecule type" value="Genomic_DNA"/>
</dbReference>
<dbReference type="InterPro" id="IPR001584">
    <property type="entry name" value="Integrase_cat-core"/>
</dbReference>
<evidence type="ECO:0000256" key="11">
    <source>
        <dbReference type="ARBA" id="ARBA00022918"/>
    </source>
</evidence>
<dbReference type="GO" id="GO:0003887">
    <property type="term" value="F:DNA-directed DNA polymerase activity"/>
    <property type="evidence" value="ECO:0007669"/>
    <property type="project" value="UniProtKB-KW"/>
</dbReference>
<keyword evidence="17" id="KW-0812">Transmembrane</keyword>
<dbReference type="Pfam" id="PF17921">
    <property type="entry name" value="Integrase_H2C2"/>
    <property type="match status" value="1"/>
</dbReference>
<evidence type="ECO:0000256" key="8">
    <source>
        <dbReference type="ARBA" id="ARBA00022801"/>
    </source>
</evidence>
<evidence type="ECO:0000256" key="14">
    <source>
        <dbReference type="ARBA" id="ARBA00023172"/>
    </source>
</evidence>
<keyword evidence="11" id="KW-0695">RNA-directed DNA polymerase</keyword>
<dbReference type="GO" id="GO:0046872">
    <property type="term" value="F:metal ion binding"/>
    <property type="evidence" value="ECO:0007669"/>
    <property type="project" value="UniProtKB-KW"/>
</dbReference>
<keyword evidence="2" id="KW-0808">Transferase</keyword>
<evidence type="ECO:0000256" key="1">
    <source>
        <dbReference type="ARBA" id="ARBA00022670"/>
    </source>
</evidence>
<evidence type="ECO:0000256" key="12">
    <source>
        <dbReference type="ARBA" id="ARBA00022932"/>
    </source>
</evidence>
<dbReference type="PROSITE" id="PS50994">
    <property type="entry name" value="INTEGRASE"/>
    <property type="match status" value="1"/>
</dbReference>
<dbReference type="Pfam" id="PF13975">
    <property type="entry name" value="gag-asp_proteas"/>
    <property type="match status" value="1"/>
</dbReference>
<dbReference type="Pfam" id="PF03732">
    <property type="entry name" value="Retrotrans_gag"/>
    <property type="match status" value="1"/>
</dbReference>
<feature type="compositionally biased region" description="Pro residues" evidence="16">
    <location>
        <begin position="350"/>
        <end position="362"/>
    </location>
</feature>
<dbReference type="Gene3D" id="3.30.420.10">
    <property type="entry name" value="Ribonuclease H-like superfamily/Ribonuclease H"/>
    <property type="match status" value="1"/>
</dbReference>
<keyword evidence="8" id="KW-0378">Hydrolase</keyword>
<dbReference type="Pfam" id="PF17919">
    <property type="entry name" value="RT_RNaseH_2"/>
    <property type="match status" value="1"/>
</dbReference>
<dbReference type="InterPro" id="IPR005162">
    <property type="entry name" value="Retrotrans_gag_dom"/>
</dbReference>
<accession>Q8SA93</accession>
<evidence type="ECO:0000256" key="4">
    <source>
        <dbReference type="ARBA" id="ARBA00022722"/>
    </source>
</evidence>
<dbReference type="Pfam" id="PF00665">
    <property type="entry name" value="rve"/>
    <property type="match status" value="1"/>
</dbReference>
<dbReference type="Gene3D" id="2.40.50.40">
    <property type="match status" value="1"/>
</dbReference>
<keyword evidence="9" id="KW-0460">Magnesium</keyword>
<dbReference type="InterPro" id="IPR000477">
    <property type="entry name" value="RT_dom"/>
</dbReference>
<dbReference type="InterPro" id="IPR021109">
    <property type="entry name" value="Peptidase_aspartic_dom_sf"/>
</dbReference>
<organism evidence="21">
    <name type="scientific">Zea mays</name>
    <name type="common">Maize</name>
    <dbReference type="NCBI Taxonomy" id="4577"/>
    <lineage>
        <taxon>Eukaryota</taxon>
        <taxon>Viridiplantae</taxon>
        <taxon>Streptophyta</taxon>
        <taxon>Embryophyta</taxon>
        <taxon>Tracheophyta</taxon>
        <taxon>Spermatophyta</taxon>
        <taxon>Magnoliopsida</taxon>
        <taxon>Liliopsida</taxon>
        <taxon>Poales</taxon>
        <taxon>Poaceae</taxon>
        <taxon>PACMAD clade</taxon>
        <taxon>Panicoideae</taxon>
        <taxon>Andropogonodae</taxon>
        <taxon>Andropogoneae</taxon>
        <taxon>Tripsacinae</taxon>
        <taxon>Zea</taxon>
    </lineage>
</organism>
<evidence type="ECO:0000259" key="20">
    <source>
        <dbReference type="PROSITE" id="PS50994"/>
    </source>
</evidence>
<dbReference type="InterPro" id="IPR041577">
    <property type="entry name" value="RT_RNaseH_2"/>
</dbReference>
<keyword evidence="13" id="KW-0238">DNA-binding</keyword>
<keyword evidence="4" id="KW-0540">Nuclease</keyword>
<evidence type="ECO:0000256" key="3">
    <source>
        <dbReference type="ARBA" id="ARBA00022695"/>
    </source>
</evidence>
<dbReference type="FunFam" id="3.30.420.10:FF:000219">
    <property type="entry name" value="Putative retroelement"/>
    <property type="match status" value="1"/>
</dbReference>
<keyword evidence="17" id="KW-1133">Transmembrane helix</keyword>
<evidence type="ECO:0000256" key="5">
    <source>
        <dbReference type="ARBA" id="ARBA00022723"/>
    </source>
</evidence>
<feature type="compositionally biased region" description="Low complexity" evidence="16">
    <location>
        <begin position="654"/>
        <end position="669"/>
    </location>
</feature>
<dbReference type="InterPro" id="IPR026960">
    <property type="entry name" value="RVT-Znf"/>
</dbReference>
<dbReference type="InterPro" id="IPR012337">
    <property type="entry name" value="RNaseH-like_sf"/>
</dbReference>
<dbReference type="GO" id="GO:0006508">
    <property type="term" value="P:proteolysis"/>
    <property type="evidence" value="ECO:0007669"/>
    <property type="project" value="UniProtKB-KW"/>
</dbReference>
<dbReference type="SUPFAM" id="SSF54160">
    <property type="entry name" value="Chromo domain-like"/>
    <property type="match status" value="1"/>
</dbReference>
<dbReference type="FunFam" id="3.30.70.270:FF:000115">
    <property type="entry name" value="Polyprotein of retroviral origin, putative"/>
    <property type="match status" value="1"/>
</dbReference>
<evidence type="ECO:0000256" key="17">
    <source>
        <dbReference type="SAM" id="Phobius"/>
    </source>
</evidence>
<dbReference type="GO" id="GO:0003964">
    <property type="term" value="F:RNA-directed DNA polymerase activity"/>
    <property type="evidence" value="ECO:0007669"/>
    <property type="project" value="UniProtKB-KW"/>
</dbReference>
<dbReference type="ExpressionAtlas" id="Q8SA93">
    <property type="expression patterns" value="baseline and differential"/>
</dbReference>
<feature type="region of interest" description="Disordered" evidence="16">
    <location>
        <begin position="338"/>
        <end position="371"/>
    </location>
</feature>
<dbReference type="InterPro" id="IPR041588">
    <property type="entry name" value="Integrase_H2C2"/>
</dbReference>
<dbReference type="SUPFAM" id="SSF50630">
    <property type="entry name" value="Acid proteases"/>
    <property type="match status" value="1"/>
</dbReference>
<dbReference type="GO" id="GO:0004519">
    <property type="term" value="F:endonuclease activity"/>
    <property type="evidence" value="ECO:0007669"/>
    <property type="project" value="UniProtKB-KW"/>
</dbReference>
<keyword evidence="15" id="KW-0511">Multifunctional enzyme</keyword>
<evidence type="ECO:0000259" key="18">
    <source>
        <dbReference type="PROSITE" id="PS50013"/>
    </source>
</evidence>
<dbReference type="Gene3D" id="3.10.10.10">
    <property type="entry name" value="HIV Type 1 Reverse Transcriptase, subunit A, domain 1"/>
    <property type="match status" value="1"/>
</dbReference>
<dbReference type="PANTHER" id="PTHR37984">
    <property type="entry name" value="PROTEIN CBG26694"/>
    <property type="match status" value="1"/>
</dbReference>
<dbReference type="InterPro" id="IPR050951">
    <property type="entry name" value="Retrovirus_Pol_polyprotein"/>
</dbReference>
<dbReference type="Pfam" id="PF00078">
    <property type="entry name" value="RVT_1"/>
    <property type="match status" value="2"/>
</dbReference>
<evidence type="ECO:0000259" key="19">
    <source>
        <dbReference type="PROSITE" id="PS50878"/>
    </source>
</evidence>
<dbReference type="GO" id="GO:0004190">
    <property type="term" value="F:aspartic-type endopeptidase activity"/>
    <property type="evidence" value="ECO:0007669"/>
    <property type="project" value="UniProtKB-KW"/>
</dbReference>
<keyword evidence="1" id="KW-0645">Protease</keyword>
<dbReference type="InterPro" id="IPR000953">
    <property type="entry name" value="Chromo/chromo_shadow_dom"/>
</dbReference>
<dbReference type="SUPFAM" id="SSF56219">
    <property type="entry name" value="DNase I-like"/>
    <property type="match status" value="1"/>
</dbReference>
<feature type="region of interest" description="Disordered" evidence="16">
    <location>
        <begin position="209"/>
        <end position="235"/>
    </location>
</feature>
<evidence type="ECO:0000256" key="16">
    <source>
        <dbReference type="SAM" id="MobiDB-lite"/>
    </source>
</evidence>
<keyword evidence="12" id="KW-0239">DNA-directed DNA polymerase</keyword>
<dbReference type="CDD" id="cd00303">
    <property type="entry name" value="retropepsin_like"/>
    <property type="match status" value="1"/>
</dbReference>
<feature type="domain" description="Reverse transcriptase" evidence="19">
    <location>
        <begin position="960"/>
        <end position="1139"/>
    </location>
</feature>
<dbReference type="Gene3D" id="1.10.340.70">
    <property type="match status" value="1"/>
</dbReference>
<keyword evidence="10" id="KW-0229">DNA integration</keyword>
<dbReference type="GO" id="GO:0003677">
    <property type="term" value="F:DNA binding"/>
    <property type="evidence" value="ECO:0007669"/>
    <property type="project" value="UniProtKB-KW"/>
</dbReference>
<evidence type="ECO:0000256" key="15">
    <source>
        <dbReference type="ARBA" id="ARBA00023268"/>
    </source>
</evidence>
<gene>
    <name evidence="21" type="primary">Z195D10.9</name>
</gene>
<reference evidence="21" key="3">
    <citation type="submission" date="2002-01" db="EMBL/GenBank/DDBJ databases">
        <authorList>
            <person name="Doebley J."/>
        </authorList>
    </citation>
    <scope>NUCLEOTIDE SEQUENCE</scope>
</reference>
<feature type="region of interest" description="Disordered" evidence="16">
    <location>
        <begin position="624"/>
        <end position="671"/>
    </location>
</feature>
<feature type="transmembrane region" description="Helical" evidence="17">
    <location>
        <begin position="180"/>
        <end position="201"/>
    </location>
</feature>
<dbReference type="InterPro" id="IPR036691">
    <property type="entry name" value="Endo/exonu/phosph_ase_sf"/>
</dbReference>
<dbReference type="CDD" id="cd18979">
    <property type="entry name" value="CD_POL_like"/>
    <property type="match status" value="1"/>
</dbReference>
<feature type="region of interest" description="Disordered" evidence="16">
    <location>
        <begin position="247"/>
        <end position="269"/>
    </location>
</feature>
<keyword evidence="5" id="KW-0479">Metal-binding</keyword>
<feature type="domain" description="Reverse transcriptase" evidence="19">
    <location>
        <begin position="2042"/>
        <end position="2318"/>
    </location>
</feature>
<feature type="compositionally biased region" description="Pro residues" evidence="16">
    <location>
        <begin position="644"/>
        <end position="653"/>
    </location>
</feature>
<dbReference type="CDD" id="cd09274">
    <property type="entry name" value="RNase_HI_RT_Ty3"/>
    <property type="match status" value="1"/>
</dbReference>
<dbReference type="GO" id="GO:0006310">
    <property type="term" value="P:DNA recombination"/>
    <property type="evidence" value="ECO:0007669"/>
    <property type="project" value="UniProtKB-KW"/>
</dbReference>
<keyword evidence="14" id="KW-0233">DNA recombination</keyword>
<evidence type="ECO:0000256" key="10">
    <source>
        <dbReference type="ARBA" id="ARBA00022908"/>
    </source>
</evidence>
<dbReference type="InterPro" id="IPR016197">
    <property type="entry name" value="Chromo-like_dom_sf"/>
</dbReference>
<proteinExistence type="predicted"/>
<keyword evidence="6" id="KW-0064">Aspartyl protease</keyword>
<protein>
    <submittedName>
        <fullName evidence="21">Putative polyprotein</fullName>
    </submittedName>
</protein>
<evidence type="ECO:0000256" key="13">
    <source>
        <dbReference type="ARBA" id="ARBA00023125"/>
    </source>
</evidence>
<dbReference type="InterPro" id="IPR043128">
    <property type="entry name" value="Rev_trsase/Diguanyl_cyclase"/>
</dbReference>
<reference evidence="21" key="4">
    <citation type="journal article" date="2004" name="Genome Res.">
        <title>Gene loss and movement in the maize genome.</title>
        <authorList>
            <person name="Lai J."/>
            <person name="Ma J."/>
            <person name="Swigonova Z."/>
            <person name="Ramakrishna W."/>
            <person name="Linton E."/>
            <person name="Llaca V."/>
            <person name="Tanyolac B."/>
            <person name="Park Y.J."/>
            <person name="Jeong O.Y."/>
            <person name="Bennetzen J.L."/>
            <person name="Messing J."/>
        </authorList>
    </citation>
    <scope>NUCLEOTIDE SEQUENCE</scope>
</reference>
<dbReference type="PROSITE" id="PS50878">
    <property type="entry name" value="RT_POL"/>
    <property type="match status" value="2"/>
</dbReference>
<dbReference type="Pfam" id="PF13966">
    <property type="entry name" value="zf-RVT"/>
    <property type="match status" value="1"/>
</dbReference>
<dbReference type="InterPro" id="IPR056924">
    <property type="entry name" value="SH3_Tf2-1"/>
</dbReference>
<dbReference type="InterPro" id="IPR036397">
    <property type="entry name" value="RNaseH_sf"/>
</dbReference>
<name>Q8SA93_MAIZE</name>
<sequence>MSNEYLQRILRHDSNGKRKTERSKLKRYFPNGIALGSNFDHHIELPAVGSSGGILVAWKHCVDTTGELYVRNNSVSVQFCNCNGRTWWLTCVYGPQGNSEKVLFLQELRDLRLLCHGPWMIAGDFNMIYKAEDKNNTNINRVMMGRFRSFINDLALKTIIVSSFPLGAGRNPSRHCSSRALFTALLFTALLFISALFRSAAHLPLSLRPASTAPKHSRGRFLPRPVPSHSYNLRPIRGRDRIPINLVSDMSSDPSAPLPSSPSAPSLSQASASLPLAAVPSTVPSTGYVPPGTSSVPLTLDSLAEVVREISRNMAVMQGNMIAMQGNISSIHTYITGTQNPPLPASTTMPLPPSPSAPPPTASLPTSAAAASSMTGAAPGVPLHLMQWPRSPSQVPSYVLQPPIYSTPATITSSVVQPEAPHAPASGGVFYGGVEGVLFHEPTTQTASSGVVEPAAGLGYSPAAQTPPRYYKIDFPTYDGSVDPLNWLNQCEQFFRGQRTLVTDRTWLASYHLKGAAQTWYYALEQDEGMPTWGRFKEVCTLRFGPPVRGTRLSELARLPFTSTVQDYADRFNAMLGHTRKLDAQQKAELFVGGLPDHIRADVAIRDPQDLQSAMYLARAFEQRAAAQTTPPPARGFRQSRPGLPAPPRPLTAPPTAAAQPAGTAAPARPFRRLTPAEQQERRRQGLCFNCDEPYVRGHVCPRLFYLENDDYIDDEPQEEGADLQIALEQEPPSRAAAIIPTVSLHALAGVRTPNAMLLPVSINGHRLVALVDSGSTTNFMSVGLMSRLQLPSTPHPTIKVQVANGDNIPCQGMARSVDLRVGTEQFSIDCIGLTLGTFDVILGFEFLRLLGPILWDCDRLSMSFTKGGRHIIWSGLGAPGAVPPQPAACVVSSTPTQPLLDDLLRQFELVFAEPQGLPPARPYDHRIHLLPGAAPVAVRPYRYPQLQKDELERQCSAMLAQGIIRPSTSPFSAPVLLVRKPDNSWRFCIDYRALNAKTSKDKFPIPVVDELLDELHGAHFFTKLDLRSGYHQVRMHPADVEKTAFRTHEGHYEFLVMPFGLSNAPATFQALMNDVLRPYLRKYVLVFFDDILIYSKTWAEHLQHISIVLHALRDHQLHLKRSKCSFGARSVAYLGHVISAAGVAMDAAKVEAVSSWPAPHSARGLRGFLGLAGYYRKFIRDFGVIAAPLTRLLRRDAFTWDDDTQAAFQQLKTALTTGPVLQMPNFEKTFVVDCDASGTGFGAVLHQGAGPVAFFSRPFVTRHLKLAAYERELIGLVQAVRHWRPYLWGRHFAVRTDHYSLKYLLDQRLSTVPQHQWLSKLFGFDFEVEYRPGRLNVAADALSRRDAELLQPSAGELGAAAALALSGPSFAFLDDIRRATATSPDSSRLCQQLQDGTLTAPWRLEDGLLLHGSRIYVPNHGDLRHQAILLAHSAGHEGIQKTLHRLRAEFYVPGDRTLVADWVRTCTTCQRNKTETLQPAGLLQPLQVPSQVWADISMDFIEGLPKVGGKSVILTVVDRFSKYAHFIPLGHPYTAASVARAFFDGIVRLHGFPSSIVSDRDPVFTGHVWRDLFKCAGVSLRMSTAFHPQTDGQSEVVNKVIAMYLRCVTGDRPRAWVDWLSWAEYCYNTSFHTALRATPFEVVYGRPPPPILPYQAGSARTAAAEELLRDRDNILAEVRQRLVQAQQLSKRYYDAGHRDMELADGDWVWLRLLHRPVQSLEPRAKGKLGPRYAGPFRVLERIGKVAYRLELPEGARLHDVFHVGLLKRHKGEPPEQRAGLPPVQNGRLLPAPLKVLRAQQRRGTWHILVQWQGLSPEEATWEPLDDFRGLYPDFQLEDELFAHAGRDAWSAKKVGHISASLALARVLLHQLEIVQDSRGLSPAELWFLLCLKKHSLALSSLQRTIARLRSRIGWLREGDANTKLFHMHSRFRKKKNFVPKLISNGAVLTSHDAKADLVNEFYGNLLGQCSDREQTISLESLGIPCHDLSALDAPFTEKEVWDTILHLPSDKAPGPDGFTGKFYRVCWEIIKADVMAVFSAVGSRRFANFQILNTAYITLIPKFEGADQVKNFRPISLVHSVAKLLTKLLANRLAGRLHDMVSPNQSAFIKGRFIQDNYMLVQQTTRYLHQQKQPRMLLKLDISKAFDSVSWPFLLEVLQHLGFGQVWRDIISGLLWTSSSQVLLNGLPGQPILHRRGLRQGDPLSPFLFILVMDTLGFLINKAAQDGLLQPLAPRALQHRVSLYADDVVIFLRPAAMDINVILDCLQLFGDASGLRTNVQKSSVYPVRCGDQDLALLQNMLPCELAEFPCRYLGLPLAIKKLSKIQVQPIIDKIANQLSGWKAELLTKAGRKVHVQHVLTGMVIYLAMAVDLPAWALKAIDKIRRGFLWRGRRDVKGGHCHVAWGIVCRPRELGGLGISSMKELAWSLRMRWLWLAKTEPSRPWASLAIQVPKKVKDFFSMAMQTELGNGATTFFWTDRWLSGHRIAELVPRLFGIIPKRRVSKRTVVDAISNQSWISDIQGALSVGIINEFLILWDLIDSIVLRPQVEDKHFFRLAANGKFSSKEAYRGFFLGSSEFEPFHRIWKSWAPPKTKFFMWLVAHRKVWTADRLQKRGMDHPERCPLCDQDQETLDHMLIGCVFAREFWFKLLLQVNLQFLAPQSEDSAFLEWWRMLCIKVSGIARDGLNSLVILGVWTLWKQRNGCVFDNKNPSIADAIRRVELEVHLWEMAGEKKLSLLTAPIPGIPAS</sequence>
<dbReference type="Gene3D" id="2.40.70.10">
    <property type="entry name" value="Acid Proteases"/>
    <property type="match status" value="1"/>
</dbReference>
<dbReference type="PROSITE" id="PS50013">
    <property type="entry name" value="CHROMO_2"/>
    <property type="match status" value="1"/>
</dbReference>
<dbReference type="Pfam" id="PF24626">
    <property type="entry name" value="SH3_Tf2-1"/>
    <property type="match status" value="1"/>
</dbReference>
<evidence type="ECO:0000256" key="2">
    <source>
        <dbReference type="ARBA" id="ARBA00022679"/>
    </source>
</evidence>
<dbReference type="SUPFAM" id="SSF56672">
    <property type="entry name" value="DNA/RNA polymerases"/>
    <property type="match status" value="2"/>
</dbReference>
<dbReference type="Gene3D" id="3.60.10.10">
    <property type="entry name" value="Endonuclease/exonuclease/phosphatase"/>
    <property type="match status" value="1"/>
</dbReference>
<dbReference type="CDD" id="cd01650">
    <property type="entry name" value="RT_nLTR_like"/>
    <property type="match status" value="1"/>
</dbReference>
<dbReference type="PANTHER" id="PTHR37984:SF5">
    <property type="entry name" value="PROTEIN NYNRIN-LIKE"/>
    <property type="match status" value="1"/>
</dbReference>
<evidence type="ECO:0000256" key="9">
    <source>
        <dbReference type="ARBA" id="ARBA00022842"/>
    </source>
</evidence>
<feature type="domain" description="Integrase catalytic" evidence="20">
    <location>
        <begin position="1486"/>
        <end position="1648"/>
    </location>
</feature>
<keyword evidence="17" id="KW-0472">Membrane</keyword>
<keyword evidence="7" id="KW-0255">Endonuclease</keyword>
<evidence type="ECO:0000313" key="21">
    <source>
        <dbReference type="EMBL" id="AAL75999.1"/>
    </source>
</evidence>
<dbReference type="FunFam" id="3.10.10.10:FF:000007">
    <property type="entry name" value="Retrovirus-related Pol polyprotein from transposon 17.6-like Protein"/>
    <property type="match status" value="1"/>
</dbReference>
<dbReference type="SUPFAM" id="SSF53098">
    <property type="entry name" value="Ribonuclease H-like"/>
    <property type="match status" value="1"/>
</dbReference>
<feature type="domain" description="Chromo" evidence="18">
    <location>
        <begin position="1791"/>
        <end position="1827"/>
    </location>
</feature>
<reference evidence="21" key="2">
    <citation type="submission" date="2002-01" db="EMBL/GenBank/DDBJ databases">
        <authorList>
            <person name="Ramakrishna W."/>
            <person name="Emberton J."/>
            <person name="SanMiguel P."/>
            <person name="Bennetzen J."/>
        </authorList>
    </citation>
    <scope>NUCLEOTIDE SEQUENCE</scope>
</reference>